<dbReference type="InterPro" id="IPR032675">
    <property type="entry name" value="LRR_dom_sf"/>
</dbReference>
<dbReference type="AlphaFoldDB" id="A0ABD1E9B0"/>
<feature type="domain" description="Phorbol-ester/DAG-type" evidence="2">
    <location>
        <begin position="419"/>
        <end position="472"/>
    </location>
</feature>
<comment type="caution">
    <text evidence="5">The sequence shown here is derived from an EMBL/GenBank/DDBJ whole genome shotgun (WGS) entry which is preliminary data.</text>
</comment>
<dbReference type="InterPro" id="IPR036047">
    <property type="entry name" value="F-box-like_dom_sf"/>
</dbReference>
<feature type="compositionally biased region" description="Basic and acidic residues" evidence="1">
    <location>
        <begin position="363"/>
        <end position="375"/>
    </location>
</feature>
<keyword evidence="6" id="KW-1185">Reference proteome</keyword>
<dbReference type="Pfam" id="PF12937">
    <property type="entry name" value="F-box-like"/>
    <property type="match status" value="1"/>
</dbReference>
<feature type="compositionally biased region" description="Polar residues" evidence="1">
    <location>
        <begin position="59"/>
        <end position="70"/>
    </location>
</feature>
<dbReference type="PROSITE" id="PS50982">
    <property type="entry name" value="MBD"/>
    <property type="match status" value="1"/>
</dbReference>
<evidence type="ECO:0000256" key="1">
    <source>
        <dbReference type="SAM" id="MobiDB-lite"/>
    </source>
</evidence>
<dbReference type="Proteomes" id="UP001566132">
    <property type="component" value="Unassembled WGS sequence"/>
</dbReference>
<dbReference type="Gene3D" id="3.80.10.10">
    <property type="entry name" value="Ribonuclease Inhibitor"/>
    <property type="match status" value="1"/>
</dbReference>
<sequence>MEAKDCEPPKSSNESEVLDSNVETKSVQQSDSNDASNDRQQTKASEPTENGELAANVDKQANSRTSNTTDIPVRNTRGMKRKADIDSNKNETTTTTTTTTTISEANPKIIEQKENADSKLSNEEIQKENETKDESQLTSLASSDVMGKGKRARIPNKRYSDIILTSNRKSGVQQKPSDAVESELNLKDLPAAEIEAPSSKRTRAILPKENLQDPKYLKPFKYGWRRELVWRSTNSPNSKRIGDIYYYNPNGKKVRSIRELGENLPANKTLTLDNFSFNKEPLGIDDPEKEMIRDAKFTKFSDDRSSPVSQVIQESTDTSTSKKVETRKPKKKIKNEDTIKTEPEPVTSRVKRKTTASPTANIPEEKKEPVKETFKKRMSLRGKQSQSKKPKIESKNEESTETSPATSPRAIQIKTRNITKKFPPKIMKTSSKPCQPCSIRCEGLQGIVPTLQCRLCLCLYHHECVGLSPNTCYPYVCKNCHDQGQDAPNTMSSPPPLKPINSLKSVTVSPNAIPPKLQRIPRPDSVIATQNQSPQDLPTSESLTESNTEFTKAGQFQEGSIVGPKSLVGSVTSWLPHNVKIINNQEPSEVSRPQYVEYLGGRKFLVIPKHNFMSVSSRSSVSRSEDVIVTPNAIQPPEVPISSASLGPDNEGVGFNKKISTDEMGTEGQRSRVRKANLNLKSITNNNSQGSEEIAGSKLMENYMQMLSYGYNTLLHVFQYLKVQDLLRAGCVCTMWRDIASLPSLWRTVRMKNSQVHSFEGLANALKKHGTVNLDLRKMLLPNNGEDIWPQFSKAICIVDTLKKIELCRCPASVVEQLCTSNPDLEVINAVTIKCERLNLDQFRSLKHIKELRLKSTSGLHIESIDSLKELKTLSILSLTSVNQLNKLNLHVIAELTDLESLDLGECSDFPNNFGKDILLKLTKLEKLRLEKGQGECHTFEILDAVKSMKRLEQLELVNFDVKTGFDKAIGACVNIKKLLIIPTYISQSATTNNMVLSGVLRLQGTLSHFVWGVTLELLRVTELFVDQCDDSNKKEKKPTGNGDSIPVLKPVPDLSNGGTIQAASNPPQVEILPLPNLQKMLLNSLPTTRVKILKIPFHATWRQTLTDSV</sequence>
<dbReference type="Gene3D" id="1.20.1280.50">
    <property type="match status" value="1"/>
</dbReference>
<feature type="region of interest" description="Disordered" evidence="1">
    <location>
        <begin position="511"/>
        <end position="556"/>
    </location>
</feature>
<name>A0ABD1E9B0_HYPHA</name>
<dbReference type="SUPFAM" id="SSF52058">
    <property type="entry name" value="L domain-like"/>
    <property type="match status" value="1"/>
</dbReference>
<evidence type="ECO:0000259" key="2">
    <source>
        <dbReference type="PROSITE" id="PS50081"/>
    </source>
</evidence>
<organism evidence="5 6">
    <name type="scientific">Hypothenemus hampei</name>
    <name type="common">Coffee berry borer</name>
    <dbReference type="NCBI Taxonomy" id="57062"/>
    <lineage>
        <taxon>Eukaryota</taxon>
        <taxon>Metazoa</taxon>
        <taxon>Ecdysozoa</taxon>
        <taxon>Arthropoda</taxon>
        <taxon>Hexapoda</taxon>
        <taxon>Insecta</taxon>
        <taxon>Pterygota</taxon>
        <taxon>Neoptera</taxon>
        <taxon>Endopterygota</taxon>
        <taxon>Coleoptera</taxon>
        <taxon>Polyphaga</taxon>
        <taxon>Cucujiformia</taxon>
        <taxon>Curculionidae</taxon>
        <taxon>Scolytinae</taxon>
        <taxon>Hypothenemus</taxon>
    </lineage>
</organism>
<dbReference type="EMBL" id="JBDJPC010000011">
    <property type="protein sequence ID" value="KAL1489686.1"/>
    <property type="molecule type" value="Genomic_DNA"/>
</dbReference>
<dbReference type="InterPro" id="IPR016177">
    <property type="entry name" value="DNA-bd_dom_sf"/>
</dbReference>
<evidence type="ECO:0000313" key="5">
    <source>
        <dbReference type="EMBL" id="KAL1489686.1"/>
    </source>
</evidence>
<feature type="compositionally biased region" description="Basic and acidic residues" evidence="1">
    <location>
        <begin position="334"/>
        <end position="343"/>
    </location>
</feature>
<dbReference type="InterPro" id="IPR001739">
    <property type="entry name" value="Methyl_CpG_DNA-bd"/>
</dbReference>
<dbReference type="PANTHER" id="PTHR15739">
    <property type="entry name" value="ZINC FINGER PROTEIN"/>
    <property type="match status" value="1"/>
</dbReference>
<dbReference type="InterPro" id="IPR001810">
    <property type="entry name" value="F-box_dom"/>
</dbReference>
<accession>A0ABD1E9B0</accession>
<dbReference type="CDD" id="cd00122">
    <property type="entry name" value="MBD"/>
    <property type="match status" value="1"/>
</dbReference>
<feature type="compositionally biased region" description="Polar residues" evidence="1">
    <location>
        <begin position="527"/>
        <end position="550"/>
    </location>
</feature>
<protein>
    <submittedName>
        <fullName evidence="5">Uncharacterized protein</fullName>
    </submittedName>
</protein>
<dbReference type="PROSITE" id="PS50181">
    <property type="entry name" value="FBOX"/>
    <property type="match status" value="1"/>
</dbReference>
<dbReference type="InterPro" id="IPR052283">
    <property type="entry name" value="GenomicStab_NeuMorph_Reg"/>
</dbReference>
<feature type="domain" description="MBD" evidence="4">
    <location>
        <begin position="210"/>
        <end position="282"/>
    </location>
</feature>
<reference evidence="5 6" key="1">
    <citation type="submission" date="2024-05" db="EMBL/GenBank/DDBJ databases">
        <title>Genetic variation in Jamaican populations of the coffee berry borer (Hypothenemus hampei).</title>
        <authorList>
            <person name="Errbii M."/>
            <person name="Myrie A."/>
        </authorList>
    </citation>
    <scope>NUCLEOTIDE SEQUENCE [LARGE SCALE GENOMIC DNA]</scope>
    <source>
        <strain evidence="5">JA-Hopewell-2020-01-JO</strain>
        <tissue evidence="5">Whole body</tissue>
    </source>
</reference>
<dbReference type="PROSITE" id="PS50081">
    <property type="entry name" value="ZF_DAG_PE_2"/>
    <property type="match status" value="1"/>
</dbReference>
<dbReference type="Pfam" id="PF01429">
    <property type="entry name" value="MBD"/>
    <property type="match status" value="1"/>
</dbReference>
<feature type="compositionally biased region" description="Polar residues" evidence="1">
    <location>
        <begin position="306"/>
        <end position="319"/>
    </location>
</feature>
<dbReference type="PANTHER" id="PTHR15739:SF5">
    <property type="entry name" value="LD23158P"/>
    <property type="match status" value="1"/>
</dbReference>
<feature type="region of interest" description="Disordered" evidence="1">
    <location>
        <begin position="298"/>
        <end position="409"/>
    </location>
</feature>
<dbReference type="SUPFAM" id="SSF81383">
    <property type="entry name" value="F-box domain"/>
    <property type="match status" value="1"/>
</dbReference>
<feature type="compositionally biased region" description="Low complexity" evidence="1">
    <location>
        <begin position="92"/>
        <end position="101"/>
    </location>
</feature>
<feature type="compositionally biased region" description="Polar residues" evidence="1">
    <location>
        <begin position="21"/>
        <end position="35"/>
    </location>
</feature>
<evidence type="ECO:0000259" key="4">
    <source>
        <dbReference type="PROSITE" id="PS50982"/>
    </source>
</evidence>
<proteinExistence type="predicted"/>
<gene>
    <name evidence="5" type="ORF">ABEB36_013628</name>
</gene>
<dbReference type="Gene3D" id="3.30.890.10">
    <property type="entry name" value="Methyl-cpg-binding Protein 2, Chain A"/>
    <property type="match status" value="1"/>
</dbReference>
<evidence type="ECO:0000313" key="6">
    <source>
        <dbReference type="Proteomes" id="UP001566132"/>
    </source>
</evidence>
<dbReference type="SUPFAM" id="SSF54171">
    <property type="entry name" value="DNA-binding domain"/>
    <property type="match status" value="1"/>
</dbReference>
<dbReference type="InterPro" id="IPR002219">
    <property type="entry name" value="PKC_DAG/PE"/>
</dbReference>
<evidence type="ECO:0000259" key="3">
    <source>
        <dbReference type="PROSITE" id="PS50181"/>
    </source>
</evidence>
<feature type="compositionally biased region" description="Basic and acidic residues" evidence="1">
    <location>
        <begin position="110"/>
        <end position="135"/>
    </location>
</feature>
<feature type="domain" description="F-box" evidence="3">
    <location>
        <begin position="703"/>
        <end position="749"/>
    </location>
</feature>
<dbReference type="SMART" id="SM00391">
    <property type="entry name" value="MBD"/>
    <property type="match status" value="1"/>
</dbReference>
<feature type="region of interest" description="Disordered" evidence="1">
    <location>
        <begin position="1"/>
        <end position="153"/>
    </location>
</feature>